<dbReference type="InterPro" id="IPR000073">
    <property type="entry name" value="AB_hydrolase_1"/>
</dbReference>
<dbReference type="Proteomes" id="UP000677515">
    <property type="component" value="Chromosome"/>
</dbReference>
<dbReference type="InterPro" id="IPR050471">
    <property type="entry name" value="AB_hydrolase"/>
</dbReference>
<proteinExistence type="predicted"/>
<accession>A0ABM7N0Y8</accession>
<dbReference type="InterPro" id="IPR029058">
    <property type="entry name" value="AB_hydrolase_fold"/>
</dbReference>
<gene>
    <name evidence="2" type="ORF">ERHA53_24780</name>
</gene>
<organism evidence="2 3">
    <name type="scientific">Erwinia rhapontici</name>
    <name type="common">Pectobacterium rhapontici</name>
    <dbReference type="NCBI Taxonomy" id="55212"/>
    <lineage>
        <taxon>Bacteria</taxon>
        <taxon>Pseudomonadati</taxon>
        <taxon>Pseudomonadota</taxon>
        <taxon>Gammaproteobacteria</taxon>
        <taxon>Enterobacterales</taxon>
        <taxon>Erwiniaceae</taxon>
        <taxon>Erwinia</taxon>
    </lineage>
</organism>
<dbReference type="Gene3D" id="3.40.50.1820">
    <property type="entry name" value="alpha/beta hydrolase"/>
    <property type="match status" value="1"/>
</dbReference>
<sequence length="261" mass="28320">MLSTFTHQGLALTYSDNRAAGPVLVFQHGLTGDHQQTRQSYTAEDCRLITLECRSHGGSAQGDEAQLGIIPFASDLSALLDHLEIEQAHFAGISMGAAIVARLAAQQPQRVSSLTLVRPAWHQRRSPANMVPFALAADYLHYFPVHTGLEAFRQCGLFTTLAALSPDNASALEALFSKEVDPQLLRRLVLCDPSFDSEALRALPVSRRVVGCAEDEIHPLALAQAVAADLHVSCDEITAKSRDKAAYFAELTAILQQQIHA</sequence>
<keyword evidence="3" id="KW-1185">Reference proteome</keyword>
<evidence type="ECO:0000259" key="1">
    <source>
        <dbReference type="Pfam" id="PF00561"/>
    </source>
</evidence>
<dbReference type="EMBL" id="AP024329">
    <property type="protein sequence ID" value="BCQ35135.1"/>
    <property type="molecule type" value="Genomic_DNA"/>
</dbReference>
<feature type="domain" description="AB hydrolase-1" evidence="1">
    <location>
        <begin position="22"/>
        <end position="127"/>
    </location>
</feature>
<dbReference type="RefSeq" id="WP_212815429.1">
    <property type="nucleotide sequence ID" value="NZ_AP024329.1"/>
</dbReference>
<dbReference type="PANTHER" id="PTHR43433">
    <property type="entry name" value="HYDROLASE, ALPHA/BETA FOLD FAMILY PROTEIN"/>
    <property type="match status" value="1"/>
</dbReference>
<evidence type="ECO:0000313" key="2">
    <source>
        <dbReference type="EMBL" id="BCQ35135.1"/>
    </source>
</evidence>
<dbReference type="Pfam" id="PF00561">
    <property type="entry name" value="Abhydrolase_1"/>
    <property type="match status" value="1"/>
</dbReference>
<dbReference type="PANTHER" id="PTHR43433:SF10">
    <property type="entry name" value="AB HYDROLASE-1 DOMAIN-CONTAINING PROTEIN"/>
    <property type="match status" value="1"/>
</dbReference>
<dbReference type="SUPFAM" id="SSF53474">
    <property type="entry name" value="alpha/beta-Hydrolases"/>
    <property type="match status" value="1"/>
</dbReference>
<evidence type="ECO:0000313" key="3">
    <source>
        <dbReference type="Proteomes" id="UP000677515"/>
    </source>
</evidence>
<protein>
    <submittedName>
        <fullName evidence="2">Esterase</fullName>
    </submittedName>
</protein>
<reference evidence="2 3" key="1">
    <citation type="submission" date="2021-01" db="EMBL/GenBank/DDBJ databases">
        <title>Complete genome sequence of Erwinia rhapontici MAFF 311153.</title>
        <authorList>
            <person name="Morohoshi T."/>
            <person name="Someya N."/>
        </authorList>
    </citation>
    <scope>NUCLEOTIDE SEQUENCE [LARGE SCALE GENOMIC DNA]</scope>
    <source>
        <strain evidence="2 3">MAFF 311153</strain>
    </source>
</reference>
<name>A0ABM7N0Y8_ERWRD</name>